<dbReference type="SUPFAM" id="SSF51338">
    <property type="entry name" value="Composite domain of metallo-dependent hydrolases"/>
    <property type="match status" value="2"/>
</dbReference>
<evidence type="ECO:0000256" key="5">
    <source>
        <dbReference type="ARBA" id="ARBA00022801"/>
    </source>
</evidence>
<dbReference type="FunFam" id="3.20.20.140:FF:000217">
    <property type="entry name" value="Dihydropyrimidinase-related protein 1"/>
    <property type="match status" value="1"/>
</dbReference>
<dbReference type="InterPro" id="IPR050378">
    <property type="entry name" value="Metallo-dep_Hydrolases_sf"/>
</dbReference>
<dbReference type="EMBL" id="SAUY01000052">
    <property type="protein sequence ID" value="RWR26120.1"/>
    <property type="molecule type" value="Genomic_DNA"/>
</dbReference>
<dbReference type="PANTHER" id="PTHR11647:SF1">
    <property type="entry name" value="COLLAPSIN RESPONSE MEDIATOR PROTEIN"/>
    <property type="match status" value="1"/>
</dbReference>
<keyword evidence="5 10" id="KW-0378">Hydrolase</keyword>
<dbReference type="RefSeq" id="WP_128234055.1">
    <property type="nucleotide sequence ID" value="NZ_SAUY01000052.1"/>
</dbReference>
<evidence type="ECO:0000256" key="8">
    <source>
        <dbReference type="PIRSR" id="PIRSR611778-50"/>
    </source>
</evidence>
<dbReference type="InterPro" id="IPR006680">
    <property type="entry name" value="Amidohydro-rel"/>
</dbReference>
<dbReference type="InterPro" id="IPR011778">
    <property type="entry name" value="Hydantoinase/dihydroPyrase"/>
</dbReference>
<evidence type="ECO:0000313" key="11">
    <source>
        <dbReference type="Proteomes" id="UP000284451"/>
    </source>
</evidence>
<evidence type="ECO:0000256" key="1">
    <source>
        <dbReference type="ARBA" id="ARBA00001947"/>
    </source>
</evidence>
<gene>
    <name evidence="10" type="primary">hydA</name>
    <name evidence="10" type="ORF">D2T29_21195</name>
</gene>
<comment type="similarity">
    <text evidence="2">Belongs to the metallo-dependent hydrolases superfamily. Hydantoinase/dihydropyrimidinase family.</text>
</comment>
<feature type="domain" description="Amidohydrolase-related" evidence="9">
    <location>
        <begin position="48"/>
        <end position="440"/>
    </location>
</feature>
<evidence type="ECO:0000256" key="2">
    <source>
        <dbReference type="ARBA" id="ARBA00008829"/>
    </source>
</evidence>
<dbReference type="Proteomes" id="UP000284451">
    <property type="component" value="Unassembled WGS sequence"/>
</dbReference>
<comment type="PTM">
    <text evidence="8">Carbamylation allows a single lysine to coordinate two divalent metal cations.</text>
</comment>
<comment type="caution">
    <text evidence="10">The sequence shown here is derived from an EMBL/GenBank/DDBJ whole genome shotgun (WGS) entry which is preliminary data.</text>
</comment>
<evidence type="ECO:0000256" key="6">
    <source>
        <dbReference type="ARBA" id="ARBA00055040"/>
    </source>
</evidence>
<dbReference type="PANTHER" id="PTHR11647">
    <property type="entry name" value="HYDRANTOINASE/DIHYDROPYRIMIDINASE FAMILY MEMBER"/>
    <property type="match status" value="1"/>
</dbReference>
<dbReference type="NCBIfam" id="TIGR02033">
    <property type="entry name" value="D-hydantoinase"/>
    <property type="match status" value="1"/>
</dbReference>
<accession>A0A443JZZ8</accession>
<dbReference type="AlphaFoldDB" id="A0A443JZZ8"/>
<reference evidence="10 11" key="2">
    <citation type="submission" date="2019-01" db="EMBL/GenBank/DDBJ databases">
        <authorList>
            <person name="Li Y."/>
        </authorList>
    </citation>
    <scope>NUCLEOTIDE SEQUENCE [LARGE SCALE GENOMIC DNA]</scope>
    <source>
        <strain evidence="10 11">07D10-4-3</strain>
    </source>
</reference>
<dbReference type="InterPro" id="IPR032466">
    <property type="entry name" value="Metal_Hydrolase"/>
</dbReference>
<dbReference type="InterPro" id="IPR011059">
    <property type="entry name" value="Metal-dep_hydrolase_composite"/>
</dbReference>
<dbReference type="CDD" id="cd01314">
    <property type="entry name" value="D-HYD"/>
    <property type="match status" value="1"/>
</dbReference>
<dbReference type="Pfam" id="PF01979">
    <property type="entry name" value="Amidohydro_1"/>
    <property type="match status" value="1"/>
</dbReference>
<dbReference type="NCBIfam" id="NF009941">
    <property type="entry name" value="PRK13404.1"/>
    <property type="match status" value="1"/>
</dbReference>
<evidence type="ECO:0000256" key="7">
    <source>
        <dbReference type="ARBA" id="ARBA00068457"/>
    </source>
</evidence>
<dbReference type="GO" id="GO:0005829">
    <property type="term" value="C:cytosol"/>
    <property type="evidence" value="ECO:0007669"/>
    <property type="project" value="TreeGrafter"/>
</dbReference>
<protein>
    <recommendedName>
        <fullName evidence="7">D-hydantoinase</fullName>
    </recommendedName>
</protein>
<keyword evidence="4" id="KW-0479">Metal-binding</keyword>
<dbReference type="Gene3D" id="3.20.20.140">
    <property type="entry name" value="Metal-dependent hydrolases"/>
    <property type="match status" value="1"/>
</dbReference>
<comment type="function">
    <text evidence="6">Catalyzes the stereospecific hydrolysis of the cyclic amide bond of D-hydantoin derivatives.</text>
</comment>
<evidence type="ECO:0000313" key="10">
    <source>
        <dbReference type="EMBL" id="RWR26120.1"/>
    </source>
</evidence>
<organism evidence="10 11">
    <name type="scientific">Paenirhodobacter populi</name>
    <dbReference type="NCBI Taxonomy" id="2306993"/>
    <lineage>
        <taxon>Bacteria</taxon>
        <taxon>Pseudomonadati</taxon>
        <taxon>Pseudomonadota</taxon>
        <taxon>Alphaproteobacteria</taxon>
        <taxon>Rhodobacterales</taxon>
        <taxon>Rhodobacter group</taxon>
        <taxon>Paenirhodobacter</taxon>
    </lineage>
</organism>
<name>A0A443JZZ8_9RHOB</name>
<dbReference type="GO" id="GO:0016812">
    <property type="term" value="F:hydrolase activity, acting on carbon-nitrogen (but not peptide) bonds, in cyclic amides"/>
    <property type="evidence" value="ECO:0007669"/>
    <property type="project" value="TreeGrafter"/>
</dbReference>
<reference evidence="10 11" key="1">
    <citation type="submission" date="2019-01" db="EMBL/GenBank/DDBJ databases">
        <title>Sinorhodobacter populi sp. nov. isolated from the symptomatic bark tissue of Populus euramericana canker.</title>
        <authorList>
            <person name="Xu G."/>
        </authorList>
    </citation>
    <scope>NUCLEOTIDE SEQUENCE [LARGE SCALE GENOMIC DNA]</scope>
    <source>
        <strain evidence="10 11">07D10-4-3</strain>
    </source>
</reference>
<sequence>MFDTVIANGLVVTSGDSVRCDVGITDGKIAGLGIGLVGRETIDATGKWIMPGGIDAHVHIAQPQGEGIVMADDFESATRSAALGGTTTVLPFCLQERGVPMRETLTAYHARARDNCYVDVSFHLIICEPTEQLLGQDLPALVEDGYTSFKIFMTYDDLKLNDREILDVMTAARETGALVMVHAENHDAIRYLTEKLEKSGHTAPRYHATSRPVVAEREATHRAISLAELVDVPVMIVHVSNREAMEQIRWAQQKGLKILGETCTQYLTLTAGDLDGLGMEGAKYVCSPPPRDAASQEACWEGLRTGVFSVFSSDHCPFRYEDEHGKLTPRGRTSFRWVPNGIPGVGARLPVFFTEAIHGGRLTPEQFVALTATNPAKTYGLYPRKGTIAVGSDADIVIWDPDREVSLTHAMLRDGADYTPYEGRELRGWPVMTIVRGRKVAQDGEIIAPKGHGVYLERNRSPFASRAERSD</sequence>
<dbReference type="Gene3D" id="2.30.40.10">
    <property type="entry name" value="Urease, subunit C, domain 1"/>
    <property type="match status" value="1"/>
</dbReference>
<evidence type="ECO:0000259" key="9">
    <source>
        <dbReference type="Pfam" id="PF01979"/>
    </source>
</evidence>
<keyword evidence="3" id="KW-0597">Phosphoprotein</keyword>
<feature type="modified residue" description="N6-carboxylysine" evidence="8">
    <location>
        <position position="150"/>
    </location>
</feature>
<comment type="cofactor">
    <cofactor evidence="1">
        <name>Zn(2+)</name>
        <dbReference type="ChEBI" id="CHEBI:29105"/>
    </cofactor>
</comment>
<evidence type="ECO:0000256" key="3">
    <source>
        <dbReference type="ARBA" id="ARBA00022553"/>
    </source>
</evidence>
<proteinExistence type="inferred from homology"/>
<dbReference type="GO" id="GO:0046872">
    <property type="term" value="F:metal ion binding"/>
    <property type="evidence" value="ECO:0007669"/>
    <property type="project" value="UniProtKB-KW"/>
</dbReference>
<evidence type="ECO:0000256" key="4">
    <source>
        <dbReference type="ARBA" id="ARBA00022723"/>
    </source>
</evidence>
<dbReference type="SUPFAM" id="SSF51556">
    <property type="entry name" value="Metallo-dependent hydrolases"/>
    <property type="match status" value="1"/>
</dbReference>